<feature type="transmembrane region" description="Helical" evidence="7">
    <location>
        <begin position="148"/>
        <end position="168"/>
    </location>
</feature>
<feature type="transmembrane region" description="Helical" evidence="7">
    <location>
        <begin position="414"/>
        <end position="433"/>
    </location>
</feature>
<evidence type="ECO:0000256" key="1">
    <source>
        <dbReference type="ARBA" id="ARBA00004651"/>
    </source>
</evidence>
<feature type="transmembrane region" description="Helical" evidence="7">
    <location>
        <begin position="174"/>
        <end position="195"/>
    </location>
</feature>
<comment type="similarity">
    <text evidence="2">Belongs to the polysaccharide synthase family.</text>
</comment>
<evidence type="ECO:0000256" key="2">
    <source>
        <dbReference type="ARBA" id="ARBA00007430"/>
    </source>
</evidence>
<comment type="subcellular location">
    <subcellularLocation>
        <location evidence="1">Cell membrane</location>
        <topology evidence="1">Multi-pass membrane protein</topology>
    </subcellularLocation>
</comment>
<organism evidence="8 9">
    <name type="scientific">Proteus terrae subsp. cibarius</name>
    <dbReference type="NCBI Taxonomy" id="626774"/>
    <lineage>
        <taxon>Bacteria</taxon>
        <taxon>Pseudomonadati</taxon>
        <taxon>Pseudomonadota</taxon>
        <taxon>Gammaproteobacteria</taxon>
        <taxon>Enterobacterales</taxon>
        <taxon>Morganellaceae</taxon>
        <taxon>Proteus</taxon>
    </lineage>
</organism>
<dbReference type="PANTHER" id="PTHR30250">
    <property type="entry name" value="PST FAMILY PREDICTED COLANIC ACID TRANSPORTER"/>
    <property type="match status" value="1"/>
</dbReference>
<evidence type="ECO:0000256" key="5">
    <source>
        <dbReference type="ARBA" id="ARBA00022989"/>
    </source>
</evidence>
<protein>
    <submittedName>
        <fullName evidence="8">Oligosaccharide flippase family protein</fullName>
    </submittedName>
</protein>
<keyword evidence="6 7" id="KW-0472">Membrane</keyword>
<evidence type="ECO:0000256" key="3">
    <source>
        <dbReference type="ARBA" id="ARBA00022475"/>
    </source>
</evidence>
<dbReference type="Pfam" id="PF13440">
    <property type="entry name" value="Polysacc_synt_3"/>
    <property type="match status" value="1"/>
</dbReference>
<evidence type="ECO:0000256" key="6">
    <source>
        <dbReference type="ARBA" id="ARBA00023136"/>
    </source>
</evidence>
<feature type="transmembrane region" description="Helical" evidence="7">
    <location>
        <begin position="283"/>
        <end position="307"/>
    </location>
</feature>
<evidence type="ECO:0000313" key="9">
    <source>
        <dbReference type="Proteomes" id="UP000501338"/>
    </source>
</evidence>
<evidence type="ECO:0000313" key="8">
    <source>
        <dbReference type="EMBL" id="QIF91444.1"/>
    </source>
</evidence>
<sequence>MSDLQKKTANSLKWSAIERLTTQAVQLTVMLILGRMLGPTVFGLIGMIAVFIAISQTLVDSGFSNALIRKKIKTESDYSTTFYFNIFISILCYIILYISSPYISEFYKQPQLEILTKIQGIVVIVNAFSIIQRTKLTIKMDFKTQAKTSLISIFLSSLLSIYTAFIGFGVWALIIQILSFSFLNTILLNIYLPWFPKKKFSKKSFRYLFGFGSKLLISSIIDTIYNNLYQVIIGKIFSANQLGLFSQANNLSYTPAMALTSIIQRVTYPMLSHINNRKDNFDYIYLLTLRLTSVIVFPLLIGLGVIAQPFILIILGEKWSYTATLLSILCIGYMLYPIHAINLNLLQVKGRSDLFLKLEIIKKALVTIILIITVPLGIKAICIGIVIQSYLALLINTYYTGKLTSVNIKKQFNCLFPIWIITIICSSLSWYLSFHIENLYIQLILTLTITPIIYIISIRIFQYELFNIIISNIFKKKI</sequence>
<reference evidence="8 9" key="1">
    <citation type="submission" date="2020-01" db="EMBL/GenBank/DDBJ databases">
        <title>The genomic epidemiology of tigecycline resistance gene tet(X) variants in a swine farm in China.</title>
        <authorList>
            <person name="Peng K."/>
            <person name="Li R."/>
        </authorList>
    </citation>
    <scope>NUCLEOTIDE SEQUENCE [LARGE SCALE GENOMIC DNA]</scope>
    <source>
        <strain evidence="8 9">ZF1</strain>
    </source>
</reference>
<dbReference type="RefSeq" id="WP_156732967.1">
    <property type="nucleotide sequence ID" value="NZ_CP045008.1"/>
</dbReference>
<feature type="transmembrane region" description="Helical" evidence="7">
    <location>
        <begin position="364"/>
        <end position="393"/>
    </location>
</feature>
<keyword evidence="5 7" id="KW-1133">Transmembrane helix</keyword>
<gene>
    <name evidence="8" type="ORF">GTH23_16110</name>
</gene>
<keyword evidence="9" id="KW-1185">Reference proteome</keyword>
<evidence type="ECO:0000256" key="7">
    <source>
        <dbReference type="SAM" id="Phobius"/>
    </source>
</evidence>
<dbReference type="InterPro" id="IPR050833">
    <property type="entry name" value="Poly_Biosynth_Transport"/>
</dbReference>
<feature type="transmembrane region" description="Helical" evidence="7">
    <location>
        <begin position="439"/>
        <end position="461"/>
    </location>
</feature>
<feature type="transmembrane region" description="Helical" evidence="7">
    <location>
        <begin position="207"/>
        <end position="225"/>
    </location>
</feature>
<dbReference type="PANTHER" id="PTHR30250:SF10">
    <property type="entry name" value="LIPOPOLYSACCHARIDE BIOSYNTHESIS PROTEIN WZXC"/>
    <property type="match status" value="1"/>
</dbReference>
<name>A0ABX6JQG7_9GAMM</name>
<feature type="transmembrane region" description="Helical" evidence="7">
    <location>
        <begin position="80"/>
        <end position="98"/>
    </location>
</feature>
<keyword evidence="4 7" id="KW-0812">Transmembrane</keyword>
<evidence type="ECO:0000256" key="4">
    <source>
        <dbReference type="ARBA" id="ARBA00022692"/>
    </source>
</evidence>
<accession>A0ABX6JQG7</accession>
<keyword evidence="3" id="KW-1003">Cell membrane</keyword>
<dbReference type="EMBL" id="CP047340">
    <property type="protein sequence ID" value="QIF91444.1"/>
    <property type="molecule type" value="Genomic_DNA"/>
</dbReference>
<feature type="transmembrane region" description="Helical" evidence="7">
    <location>
        <begin position="319"/>
        <end position="336"/>
    </location>
</feature>
<dbReference type="CDD" id="cd13127">
    <property type="entry name" value="MATE_tuaB_like"/>
    <property type="match status" value="1"/>
</dbReference>
<proteinExistence type="inferred from homology"/>
<dbReference type="Proteomes" id="UP000501338">
    <property type="component" value="Chromosome"/>
</dbReference>